<evidence type="ECO:0000313" key="3">
    <source>
        <dbReference type="Proteomes" id="UP000664940"/>
    </source>
</evidence>
<accession>A0A834ASR1</accession>
<proteinExistence type="predicted"/>
<name>A0A834ASR1_9CHIR</name>
<reference evidence="2 3" key="1">
    <citation type="journal article" date="2020" name="Nature">
        <title>Six reference-quality genomes reveal evolution of bat adaptations.</title>
        <authorList>
            <person name="Jebb D."/>
            <person name="Huang Z."/>
            <person name="Pippel M."/>
            <person name="Hughes G.M."/>
            <person name="Lavrichenko K."/>
            <person name="Devanna P."/>
            <person name="Winkler S."/>
            <person name="Jermiin L.S."/>
            <person name="Skirmuntt E.C."/>
            <person name="Katzourakis A."/>
            <person name="Burkitt-Gray L."/>
            <person name="Ray D.A."/>
            <person name="Sullivan K.A.M."/>
            <person name="Roscito J.G."/>
            <person name="Kirilenko B.M."/>
            <person name="Davalos L.M."/>
            <person name="Corthals A.P."/>
            <person name="Power M.L."/>
            <person name="Jones G."/>
            <person name="Ransome R.D."/>
            <person name="Dechmann D.K.N."/>
            <person name="Locatelli A.G."/>
            <person name="Puechmaille S.J."/>
            <person name="Fedrigo O."/>
            <person name="Jarvis E.D."/>
            <person name="Hiller M."/>
            <person name="Vernes S.C."/>
            <person name="Myers E.W."/>
            <person name="Teeling E.C."/>
        </authorList>
    </citation>
    <scope>NUCLEOTIDE SEQUENCE [LARGE SCALE GENOMIC DNA]</scope>
    <source>
        <strain evidence="2">Bat1K_MPI-CBG_1</strain>
    </source>
</reference>
<dbReference type="Proteomes" id="UP000664940">
    <property type="component" value="Unassembled WGS sequence"/>
</dbReference>
<dbReference type="EMBL" id="JABVXQ010000003">
    <property type="protein sequence ID" value="KAF6119883.1"/>
    <property type="molecule type" value="Genomic_DNA"/>
</dbReference>
<feature type="region of interest" description="Disordered" evidence="1">
    <location>
        <begin position="95"/>
        <end position="115"/>
    </location>
</feature>
<organism evidence="2 3">
    <name type="scientific">Phyllostomus discolor</name>
    <name type="common">pale spear-nosed bat</name>
    <dbReference type="NCBI Taxonomy" id="89673"/>
    <lineage>
        <taxon>Eukaryota</taxon>
        <taxon>Metazoa</taxon>
        <taxon>Chordata</taxon>
        <taxon>Craniata</taxon>
        <taxon>Vertebrata</taxon>
        <taxon>Euteleostomi</taxon>
        <taxon>Mammalia</taxon>
        <taxon>Eutheria</taxon>
        <taxon>Laurasiatheria</taxon>
        <taxon>Chiroptera</taxon>
        <taxon>Yangochiroptera</taxon>
        <taxon>Phyllostomidae</taxon>
        <taxon>Phyllostominae</taxon>
        <taxon>Phyllostomus</taxon>
    </lineage>
</organism>
<gene>
    <name evidence="2" type="ORF">HJG60_010266</name>
</gene>
<dbReference type="AlphaFoldDB" id="A0A834ASR1"/>
<evidence type="ECO:0000313" key="2">
    <source>
        <dbReference type="EMBL" id="KAF6119883.1"/>
    </source>
</evidence>
<sequence>MAHAHLPHSLPRTHRLEAGHTCTHIEPHTPSREPVCTPLCSPGSSHLSLLPSSLNPSPMPPSPSSLLTPRFDLSASPGLSRLLLSAYLVLLKGRRRERGRKNRKEEGNRRMKPRKGQWCPELSHCITMSMDSIKLRSAC</sequence>
<comment type="caution">
    <text evidence="2">The sequence shown here is derived from an EMBL/GenBank/DDBJ whole genome shotgun (WGS) entry which is preliminary data.</text>
</comment>
<protein>
    <submittedName>
        <fullName evidence="2">Uncharacterized protein</fullName>
    </submittedName>
</protein>
<evidence type="ECO:0000256" key="1">
    <source>
        <dbReference type="SAM" id="MobiDB-lite"/>
    </source>
</evidence>